<keyword evidence="3" id="KW-0012">Acyltransferase</keyword>
<reference evidence="3 4" key="1">
    <citation type="submission" date="2016-10" db="EMBL/GenBank/DDBJ databases">
        <authorList>
            <person name="de Groot N.N."/>
        </authorList>
    </citation>
    <scope>NUCLEOTIDE SEQUENCE [LARGE SCALE GENOMIC DNA]</scope>
    <source>
        <strain evidence="3 4">DSM 16077</strain>
    </source>
</reference>
<feature type="transmembrane region" description="Helical" evidence="1">
    <location>
        <begin position="328"/>
        <end position="347"/>
    </location>
</feature>
<keyword evidence="1" id="KW-1133">Transmembrane helix</keyword>
<sequence>MSHPAATPSETATNTRRYDLDWLRIIVFGLLIFYHIGMFFNTEDWHAKSGHMNGAMEPLMWLSSPWRLPMLFFISGVAIRFLSDKLGAGRFARDRFFRLFPVIVFGMYVIVPPQLWVELQRGGEIGPDFWTFYQSYAFEWDGPWSEHTPTWNHLWYVVYLFVYCMLLAPLVPALRAIADSRALAALGALFARPLVGPLLMVALPVLPFLLIRFTLTMQFPTTHDLTSDWANHAGSLTILLYGYMFAKNGTLWRAVDRALPWVGALTLASFAFLYTAYSTWPAIEDNLPLVWTARIDRIIYAWAIILTLLGLARRFLNHDNAARRYLSEAVFPYYILHQTITVVGGFWLSGMGLDVWTEFGLLVAMTVFGCVLGYEVVKRVPLLRPVMGLKWRGSSKSGRAVSSTI</sequence>
<keyword evidence="1" id="KW-0812">Transmembrane</keyword>
<dbReference type="InterPro" id="IPR050623">
    <property type="entry name" value="Glucan_succinyl_AcylTrfase"/>
</dbReference>
<feature type="transmembrane region" description="Helical" evidence="1">
    <location>
        <begin position="22"/>
        <end position="40"/>
    </location>
</feature>
<keyword evidence="4" id="KW-1185">Reference proteome</keyword>
<feature type="transmembrane region" description="Helical" evidence="1">
    <location>
        <begin position="66"/>
        <end position="83"/>
    </location>
</feature>
<accession>A0A1G9V1Q6</accession>
<evidence type="ECO:0000313" key="4">
    <source>
        <dbReference type="Proteomes" id="UP000199759"/>
    </source>
</evidence>
<keyword evidence="1" id="KW-0472">Membrane</keyword>
<evidence type="ECO:0000259" key="2">
    <source>
        <dbReference type="Pfam" id="PF01757"/>
    </source>
</evidence>
<dbReference type="AlphaFoldDB" id="A0A1G9V1Q6"/>
<dbReference type="STRING" id="144026.SAMN04488568_11749"/>
<keyword evidence="3" id="KW-0808">Transferase</keyword>
<feature type="transmembrane region" description="Helical" evidence="1">
    <location>
        <begin position="359"/>
        <end position="377"/>
    </location>
</feature>
<name>A0A1G9V1Q6_9PROT</name>
<dbReference type="InterPro" id="IPR002656">
    <property type="entry name" value="Acyl_transf_3_dom"/>
</dbReference>
<dbReference type="RefSeq" id="WP_091771191.1">
    <property type="nucleotide sequence ID" value="NZ_FNHG01000017.1"/>
</dbReference>
<dbReference type="Proteomes" id="UP000199759">
    <property type="component" value="Unassembled WGS sequence"/>
</dbReference>
<feature type="domain" description="Acyltransferase 3" evidence="2">
    <location>
        <begin position="18"/>
        <end position="374"/>
    </location>
</feature>
<feature type="transmembrane region" description="Helical" evidence="1">
    <location>
        <begin position="229"/>
        <end position="246"/>
    </location>
</feature>
<feature type="transmembrane region" description="Helical" evidence="1">
    <location>
        <begin position="297"/>
        <end position="316"/>
    </location>
</feature>
<feature type="transmembrane region" description="Helical" evidence="1">
    <location>
        <begin position="153"/>
        <end position="171"/>
    </location>
</feature>
<dbReference type="Pfam" id="PF01757">
    <property type="entry name" value="Acyl_transf_3"/>
    <property type="match status" value="1"/>
</dbReference>
<dbReference type="GO" id="GO:0016747">
    <property type="term" value="F:acyltransferase activity, transferring groups other than amino-acyl groups"/>
    <property type="evidence" value="ECO:0007669"/>
    <property type="project" value="InterPro"/>
</dbReference>
<proteinExistence type="predicted"/>
<protein>
    <submittedName>
        <fullName evidence="3">Acyltransferase family protein</fullName>
    </submittedName>
</protein>
<dbReference type="EMBL" id="FNHG01000017">
    <property type="protein sequence ID" value="SDM66033.1"/>
    <property type="molecule type" value="Genomic_DNA"/>
</dbReference>
<gene>
    <name evidence="3" type="ORF">SAMN04488568_11749</name>
</gene>
<feature type="transmembrane region" description="Helical" evidence="1">
    <location>
        <begin position="258"/>
        <end position="277"/>
    </location>
</feature>
<feature type="transmembrane region" description="Helical" evidence="1">
    <location>
        <begin position="95"/>
        <end position="111"/>
    </location>
</feature>
<feature type="transmembrane region" description="Helical" evidence="1">
    <location>
        <begin position="183"/>
        <end position="209"/>
    </location>
</feature>
<organism evidence="3 4">
    <name type="scientific">Maricaulis salignorans</name>
    <dbReference type="NCBI Taxonomy" id="144026"/>
    <lineage>
        <taxon>Bacteria</taxon>
        <taxon>Pseudomonadati</taxon>
        <taxon>Pseudomonadota</taxon>
        <taxon>Alphaproteobacteria</taxon>
        <taxon>Maricaulales</taxon>
        <taxon>Maricaulaceae</taxon>
        <taxon>Maricaulis</taxon>
    </lineage>
</organism>
<dbReference type="PANTHER" id="PTHR36927:SF3">
    <property type="entry name" value="GLUCANS BIOSYNTHESIS PROTEIN C"/>
    <property type="match status" value="1"/>
</dbReference>
<evidence type="ECO:0000256" key="1">
    <source>
        <dbReference type="SAM" id="Phobius"/>
    </source>
</evidence>
<dbReference type="PANTHER" id="PTHR36927">
    <property type="entry name" value="BLR4337 PROTEIN"/>
    <property type="match status" value="1"/>
</dbReference>
<dbReference type="OrthoDB" id="9809782at2"/>
<evidence type="ECO:0000313" key="3">
    <source>
        <dbReference type="EMBL" id="SDM66033.1"/>
    </source>
</evidence>